<dbReference type="GO" id="GO:0004792">
    <property type="term" value="F:thiosulfate-cyanide sulfurtransferase activity"/>
    <property type="evidence" value="ECO:0007669"/>
    <property type="project" value="TreeGrafter"/>
</dbReference>
<evidence type="ECO:0000313" key="3">
    <source>
        <dbReference type="EMBL" id="OLQ81025.1"/>
    </source>
</evidence>
<dbReference type="GO" id="GO:0005829">
    <property type="term" value="C:cytosol"/>
    <property type="evidence" value="ECO:0007669"/>
    <property type="project" value="TreeGrafter"/>
</dbReference>
<dbReference type="CDD" id="cd00757">
    <property type="entry name" value="ThiF_MoeB_HesA_family"/>
    <property type="match status" value="1"/>
</dbReference>
<accession>A0A1Q9H0J6</accession>
<gene>
    <name evidence="3" type="ORF">BIT28_05485</name>
</gene>
<comment type="similarity">
    <text evidence="1">Belongs to the HesA/MoeB/ThiF family.</text>
</comment>
<dbReference type="GO" id="GO:0008146">
    <property type="term" value="F:sulfotransferase activity"/>
    <property type="evidence" value="ECO:0007669"/>
    <property type="project" value="TreeGrafter"/>
</dbReference>
<feature type="domain" description="THIF-type NAD/FAD binding fold" evidence="2">
    <location>
        <begin position="18"/>
        <end position="256"/>
    </location>
</feature>
<organism evidence="3 4">
    <name type="scientific">Photobacterium proteolyticum</name>
    <dbReference type="NCBI Taxonomy" id="1903952"/>
    <lineage>
        <taxon>Bacteria</taxon>
        <taxon>Pseudomonadati</taxon>
        <taxon>Pseudomonadota</taxon>
        <taxon>Gammaproteobacteria</taxon>
        <taxon>Vibrionales</taxon>
        <taxon>Vibrionaceae</taxon>
        <taxon>Photobacterium</taxon>
    </lineage>
</organism>
<evidence type="ECO:0000313" key="4">
    <source>
        <dbReference type="Proteomes" id="UP000186905"/>
    </source>
</evidence>
<dbReference type="PANTHER" id="PTHR10953">
    <property type="entry name" value="UBIQUITIN-ACTIVATING ENZYME E1"/>
    <property type="match status" value="1"/>
</dbReference>
<reference evidence="3 4" key="1">
    <citation type="submission" date="2016-09" db="EMBL/GenBank/DDBJ databases">
        <title>Photobacterium proteolyticum sp. nov. a protease producing bacterium isolated from ocean sediments of Laizhou Bay.</title>
        <authorList>
            <person name="Li Y."/>
        </authorList>
    </citation>
    <scope>NUCLEOTIDE SEQUENCE [LARGE SCALE GENOMIC DNA]</scope>
    <source>
        <strain evidence="3 4">13-12</strain>
    </source>
</reference>
<dbReference type="SUPFAM" id="SSF69572">
    <property type="entry name" value="Activating enzymes of the ubiquitin-like proteins"/>
    <property type="match status" value="1"/>
</dbReference>
<dbReference type="NCBIfam" id="NF004281">
    <property type="entry name" value="PRK05690.1"/>
    <property type="match status" value="1"/>
</dbReference>
<sequence length="261" mass="28214">MSIPRMAMMLSDQAFLRYNRQIMLPEIGEQGQQLLAEAQVLLVGAGGLGSAAALYLAGAGVGNIIIADDDEVDSSNLQRQVIYRDNHQGQSKAQAAAEQLKALNPDIRVRPVQARLADQRLAMEVALADVVLDCSDNLETRHAVNRACFRANKALISGAAIRWQGQLMAFDFRQGRGPCYHCLFPWQVDDPQEPQNCSNSGIAGPVVGMMGTMQALEAIKLITGAGEVAFGALQQFDGLMMAWHRFNLAQDKGCPVCGTGE</sequence>
<comment type="caution">
    <text evidence="3">The sequence shown here is derived from an EMBL/GenBank/DDBJ whole genome shotgun (WGS) entry which is preliminary data.</text>
</comment>
<proteinExistence type="inferred from homology"/>
<protein>
    <submittedName>
        <fullName evidence="3">Molybdopterin-synthase adenylyltransferase MoeB</fullName>
    </submittedName>
</protein>
<dbReference type="EMBL" id="MJIL01000045">
    <property type="protein sequence ID" value="OLQ81025.1"/>
    <property type="molecule type" value="Genomic_DNA"/>
</dbReference>
<dbReference type="PANTHER" id="PTHR10953:SF240">
    <property type="entry name" value="SULFUR CARRIER PROTEIN THIS ADENYLYLTRANSFERASE"/>
    <property type="match status" value="1"/>
</dbReference>
<evidence type="ECO:0000256" key="1">
    <source>
        <dbReference type="ARBA" id="ARBA00009919"/>
    </source>
</evidence>
<keyword evidence="3" id="KW-0548">Nucleotidyltransferase</keyword>
<evidence type="ECO:0000259" key="2">
    <source>
        <dbReference type="Pfam" id="PF00899"/>
    </source>
</evidence>
<dbReference type="InterPro" id="IPR045886">
    <property type="entry name" value="ThiF/MoeB/HesA"/>
</dbReference>
<name>A0A1Q9H0J6_9GAMM</name>
<dbReference type="FunFam" id="3.40.50.720:FF:000080">
    <property type="entry name" value="Thiazole biosynthesis adenylyltransferase ThiF"/>
    <property type="match status" value="1"/>
</dbReference>
<dbReference type="Pfam" id="PF00899">
    <property type="entry name" value="ThiF"/>
    <property type="match status" value="1"/>
</dbReference>
<dbReference type="AlphaFoldDB" id="A0A1Q9H0J6"/>
<dbReference type="Gene3D" id="3.40.50.720">
    <property type="entry name" value="NAD(P)-binding Rossmann-like Domain"/>
    <property type="match status" value="1"/>
</dbReference>
<dbReference type="GO" id="GO:0016779">
    <property type="term" value="F:nucleotidyltransferase activity"/>
    <property type="evidence" value="ECO:0007669"/>
    <property type="project" value="UniProtKB-KW"/>
</dbReference>
<dbReference type="InterPro" id="IPR035985">
    <property type="entry name" value="Ubiquitin-activating_enz"/>
</dbReference>
<dbReference type="GO" id="GO:0008641">
    <property type="term" value="F:ubiquitin-like modifier activating enzyme activity"/>
    <property type="evidence" value="ECO:0007669"/>
    <property type="project" value="InterPro"/>
</dbReference>
<dbReference type="Proteomes" id="UP000186905">
    <property type="component" value="Unassembled WGS sequence"/>
</dbReference>
<dbReference type="STRING" id="1903952.BIT28_05485"/>
<dbReference type="InterPro" id="IPR000594">
    <property type="entry name" value="ThiF_NAD_FAD-bd"/>
</dbReference>
<keyword evidence="4" id="KW-1185">Reference proteome</keyword>
<keyword evidence="3" id="KW-0808">Transferase</keyword>